<evidence type="ECO:0000256" key="4">
    <source>
        <dbReference type="SAM" id="MobiDB-lite"/>
    </source>
</evidence>
<dbReference type="SUPFAM" id="SSF52058">
    <property type="entry name" value="L domain-like"/>
    <property type="match status" value="1"/>
</dbReference>
<evidence type="ECO:0000256" key="3">
    <source>
        <dbReference type="ARBA" id="ARBA00022737"/>
    </source>
</evidence>
<proteinExistence type="predicted"/>
<keyword evidence="2" id="KW-0433">Leucine-rich repeat</keyword>
<keyword evidence="5" id="KW-0812">Transmembrane</keyword>
<evidence type="ECO:0000313" key="7">
    <source>
        <dbReference type="Proteomes" id="UP001295423"/>
    </source>
</evidence>
<dbReference type="Gene3D" id="3.80.10.10">
    <property type="entry name" value="Ribonuclease Inhibitor"/>
    <property type="match status" value="1"/>
</dbReference>
<feature type="transmembrane region" description="Helical" evidence="5">
    <location>
        <begin position="47"/>
        <end position="69"/>
    </location>
</feature>
<comment type="caution">
    <text evidence="6">The sequence shown here is derived from an EMBL/GenBank/DDBJ whole genome shotgun (WGS) entry which is preliminary data.</text>
</comment>
<dbReference type="SMART" id="SM00369">
    <property type="entry name" value="LRR_TYP"/>
    <property type="match status" value="3"/>
</dbReference>
<sequence>MDKVYDESPHLPGTGEVVKQQQLNDEESPSSTPIKEKEPHSQSQKTWYRLVVIIFLLFIALCIFIGLYVKELNSKVDEKAAVDSVDSNPSNPPSEDHDEPSPIEDENDDTIGEPNNNPFRDDPKLARLYSALSPVASPTFYMANETVNNTMSEYKAWKWLSEDDFSSDTLDDSTPDWKIIERYALAVFYYATNGEGWINQYNFLSNSSVCNWSGSSTFHFGVRFCSEGSVSMLQLPSNNLEGSLPASIKLLSNLYSLDLPQNRIEGTIPLEISELSKLSSRLDLSYNRLVGSIPPSLGGRMRNLDELLLQYNRLEGEIPDELVLALTSLTTLNLASNLLTSTIPEHIGRLTLLQDLRLNDNRLTGEIPASIGFCRQIHKLHLEQNQLSGDIPETLQNLKNDDAHSFNLYLHTNNFTAGASMEFLCQERGLCSTNMGCSSDCNVECSCCRRCYASGVAMCAKVSPNLENGCRMIMDDNLNKQSSVLQAKNIDDGSNTYLLYDTDFPFVVTDKINIDSEDSAYSVYGSIPSNGGPITYNPQIGVPAVTCQELMTDDWYKMRDDSQLRFMEVPDYPCTEFGKRIIYRLIMEWLYFG</sequence>
<feature type="region of interest" description="Disordered" evidence="4">
    <location>
        <begin position="83"/>
        <end position="118"/>
    </location>
</feature>
<organism evidence="6 7">
    <name type="scientific">Cylindrotheca closterium</name>
    <dbReference type="NCBI Taxonomy" id="2856"/>
    <lineage>
        <taxon>Eukaryota</taxon>
        <taxon>Sar</taxon>
        <taxon>Stramenopiles</taxon>
        <taxon>Ochrophyta</taxon>
        <taxon>Bacillariophyta</taxon>
        <taxon>Bacillariophyceae</taxon>
        <taxon>Bacillariophycidae</taxon>
        <taxon>Bacillariales</taxon>
        <taxon>Bacillariaceae</taxon>
        <taxon>Cylindrotheca</taxon>
    </lineage>
</organism>
<keyword evidence="5" id="KW-1133">Transmembrane helix</keyword>
<accession>A0AAD2PU31</accession>
<gene>
    <name evidence="6" type="ORF">CYCCA115_LOCUS11318</name>
</gene>
<protein>
    <recommendedName>
        <fullName evidence="8">L domain-like protein</fullName>
    </recommendedName>
</protein>
<comment type="subcellular location">
    <subcellularLocation>
        <location evidence="1">Cell envelope</location>
    </subcellularLocation>
</comment>
<dbReference type="PANTHER" id="PTHR48059">
    <property type="entry name" value="POLYGALACTURONASE INHIBITOR 1"/>
    <property type="match status" value="1"/>
</dbReference>
<dbReference type="EMBL" id="CAKOGP040001736">
    <property type="protein sequence ID" value="CAJ1947807.1"/>
    <property type="molecule type" value="Genomic_DNA"/>
</dbReference>
<dbReference type="FunFam" id="3.80.10.10:FF:000383">
    <property type="entry name" value="Leucine-rich repeat receptor protein kinase EMS1"/>
    <property type="match status" value="2"/>
</dbReference>
<evidence type="ECO:0000256" key="1">
    <source>
        <dbReference type="ARBA" id="ARBA00004196"/>
    </source>
</evidence>
<dbReference type="Proteomes" id="UP001295423">
    <property type="component" value="Unassembled WGS sequence"/>
</dbReference>
<evidence type="ECO:0000256" key="5">
    <source>
        <dbReference type="SAM" id="Phobius"/>
    </source>
</evidence>
<dbReference type="InterPro" id="IPR003591">
    <property type="entry name" value="Leu-rich_rpt_typical-subtyp"/>
</dbReference>
<evidence type="ECO:0008006" key="8">
    <source>
        <dbReference type="Google" id="ProtNLM"/>
    </source>
</evidence>
<dbReference type="InterPro" id="IPR032675">
    <property type="entry name" value="LRR_dom_sf"/>
</dbReference>
<dbReference type="InterPro" id="IPR051848">
    <property type="entry name" value="PGIP"/>
</dbReference>
<evidence type="ECO:0000313" key="6">
    <source>
        <dbReference type="EMBL" id="CAJ1947807.1"/>
    </source>
</evidence>
<dbReference type="Pfam" id="PF13855">
    <property type="entry name" value="LRR_8"/>
    <property type="match status" value="1"/>
</dbReference>
<feature type="compositionally biased region" description="Polar residues" evidence="4">
    <location>
        <begin position="19"/>
        <end position="33"/>
    </location>
</feature>
<feature type="compositionally biased region" description="Acidic residues" evidence="4">
    <location>
        <begin position="96"/>
        <end position="111"/>
    </location>
</feature>
<dbReference type="AlphaFoldDB" id="A0AAD2PU31"/>
<evidence type="ECO:0000256" key="2">
    <source>
        <dbReference type="ARBA" id="ARBA00022614"/>
    </source>
</evidence>
<keyword evidence="5" id="KW-0472">Membrane</keyword>
<feature type="region of interest" description="Disordered" evidence="4">
    <location>
        <begin position="1"/>
        <end position="41"/>
    </location>
</feature>
<dbReference type="Pfam" id="PF00560">
    <property type="entry name" value="LRR_1"/>
    <property type="match status" value="2"/>
</dbReference>
<reference evidence="6" key="1">
    <citation type="submission" date="2023-08" db="EMBL/GenBank/DDBJ databases">
        <authorList>
            <person name="Audoor S."/>
            <person name="Bilcke G."/>
        </authorList>
    </citation>
    <scope>NUCLEOTIDE SEQUENCE</scope>
</reference>
<name>A0AAD2PU31_9STRA</name>
<dbReference type="InterPro" id="IPR001611">
    <property type="entry name" value="Leu-rich_rpt"/>
</dbReference>
<dbReference type="PANTHER" id="PTHR48059:SF34">
    <property type="entry name" value="NON-SPECIFIC SERINE_THREONINE PROTEIN KINASE"/>
    <property type="match status" value="1"/>
</dbReference>
<keyword evidence="3" id="KW-0677">Repeat</keyword>
<keyword evidence="7" id="KW-1185">Reference proteome</keyword>